<keyword evidence="4" id="KW-0554">One-carbon metabolism</keyword>
<name>A0ABW6N8I7_9ACTN</name>
<feature type="site" description="Plays an important role in substrate specificity" evidence="4">
    <location>
        <position position="233"/>
    </location>
</feature>
<keyword evidence="4" id="KW-0028">Amino-acid biosynthesis</keyword>
<sequence length="412" mass="42936">MTVTPAIQADVLRRQDPELADILLGERERQSTTLQLIAAENFTSPAVLAALGSPLANKYAEGYPGARHHGGCEIVDVAERVAVERARALFGADHANVQAHSGSSAVLAAYAALLRPGDTVLALGLPYGGHLTHGSPANFSGRWFDFVGYGVEAESGLIDHEQVRTLARTRRPKAIVCGSIAYPRHLDYAFFREVADEVGAYLIADAAHPLGLVAGKAAPNPVPYADIVCGTTHKVLRGPRGGVILCRAELAERVDRAVFPFTQGGAQMHTIAAKAVAFGEAATPAFAAYAHQVVANARVLAARLAAAGMVVTTGGTDTHLITADPAPLGVDGRTARGRLAAAGLVMDCCALPHGDARGLRLGTAAITTQGMGEAEMVRIAGLFAGVLRGVTDPSRAREEVRELAGGFPPYPA</sequence>
<feature type="binding site" evidence="4">
    <location>
        <begin position="129"/>
        <end position="131"/>
    </location>
    <ligand>
        <name>(6S)-5,6,7,8-tetrahydrofolate</name>
        <dbReference type="ChEBI" id="CHEBI:57453"/>
    </ligand>
</feature>
<dbReference type="PANTHER" id="PTHR11680:SF35">
    <property type="entry name" value="SERINE HYDROXYMETHYLTRANSFERASE 1"/>
    <property type="match status" value="1"/>
</dbReference>
<comment type="function">
    <text evidence="4">Catalyzes the reversible interconversion of serine and glycine with tetrahydrofolate (THF) serving as the one-carbon carrier. This reaction serves as the major source of one-carbon groups required for the biosynthesis of purines, thymidylate, methionine, and other important biomolecules. Also exhibits THF-independent aldolase activity toward beta-hydroxyamino acids, producing glycine and aldehydes, via a retro-aldol mechanism.</text>
</comment>
<protein>
    <recommendedName>
        <fullName evidence="4">Serine hydroxymethyltransferase</fullName>
        <shortName evidence="4">SHMT</shortName>
        <shortName evidence="4">Serine methylase</shortName>
        <ecNumber evidence="4">2.1.2.1</ecNumber>
    </recommendedName>
</protein>
<dbReference type="InterPro" id="IPR015422">
    <property type="entry name" value="PyrdxlP-dep_Trfase_small"/>
</dbReference>
<dbReference type="InterPro" id="IPR049943">
    <property type="entry name" value="Ser_HO-MeTrfase-like"/>
</dbReference>
<comment type="catalytic activity">
    <reaction evidence="4">
        <text>(6R)-5,10-methylene-5,6,7,8-tetrahydrofolate + glycine + H2O = (6S)-5,6,7,8-tetrahydrofolate + L-serine</text>
        <dbReference type="Rhea" id="RHEA:15481"/>
        <dbReference type="ChEBI" id="CHEBI:15377"/>
        <dbReference type="ChEBI" id="CHEBI:15636"/>
        <dbReference type="ChEBI" id="CHEBI:33384"/>
        <dbReference type="ChEBI" id="CHEBI:57305"/>
        <dbReference type="ChEBI" id="CHEBI:57453"/>
        <dbReference type="EC" id="2.1.2.1"/>
    </reaction>
</comment>
<keyword evidence="4 6" id="KW-0808">Transferase</keyword>
<dbReference type="InterPro" id="IPR039429">
    <property type="entry name" value="SHMT-like_dom"/>
</dbReference>
<evidence type="ECO:0000256" key="1">
    <source>
        <dbReference type="ARBA" id="ARBA00001933"/>
    </source>
</evidence>
<dbReference type="Proteomes" id="UP001601422">
    <property type="component" value="Unassembled WGS sequence"/>
</dbReference>
<dbReference type="Gene3D" id="3.40.640.10">
    <property type="entry name" value="Type I PLP-dependent aspartate aminotransferase-like (Major domain)"/>
    <property type="match status" value="1"/>
</dbReference>
<dbReference type="InterPro" id="IPR015424">
    <property type="entry name" value="PyrdxlP-dep_Trfase"/>
</dbReference>
<evidence type="ECO:0000256" key="2">
    <source>
        <dbReference type="ARBA" id="ARBA00006376"/>
    </source>
</evidence>
<comment type="subcellular location">
    <subcellularLocation>
        <location evidence="4">Cytoplasm</location>
    </subcellularLocation>
</comment>
<reference evidence="6 7" key="1">
    <citation type="submission" date="2024-10" db="EMBL/GenBank/DDBJ databases">
        <title>The Natural Products Discovery Center: Release of the First 8490 Sequenced Strains for Exploring Actinobacteria Biosynthetic Diversity.</title>
        <authorList>
            <person name="Kalkreuter E."/>
            <person name="Kautsar S.A."/>
            <person name="Yang D."/>
            <person name="Bader C.D."/>
            <person name="Teijaro C.N."/>
            <person name="Fluegel L."/>
            <person name="Davis C.M."/>
            <person name="Simpson J.R."/>
            <person name="Lauterbach L."/>
            <person name="Steele A.D."/>
            <person name="Gui C."/>
            <person name="Meng S."/>
            <person name="Li G."/>
            <person name="Viehrig K."/>
            <person name="Ye F."/>
            <person name="Su P."/>
            <person name="Kiefer A.F."/>
            <person name="Nichols A."/>
            <person name="Cepeda A.J."/>
            <person name="Yan W."/>
            <person name="Fan B."/>
            <person name="Jiang Y."/>
            <person name="Adhikari A."/>
            <person name="Zheng C.-J."/>
            <person name="Schuster L."/>
            <person name="Cowan T.M."/>
            <person name="Smanski M.J."/>
            <person name="Chevrette M.G."/>
            <person name="De Carvalho L.P.S."/>
            <person name="Shen B."/>
        </authorList>
    </citation>
    <scope>NUCLEOTIDE SEQUENCE [LARGE SCALE GENOMIC DNA]</scope>
    <source>
        <strain evidence="6 7">NPDC005497</strain>
    </source>
</reference>
<dbReference type="InterPro" id="IPR015421">
    <property type="entry name" value="PyrdxlP-dep_Trfase_major"/>
</dbReference>
<dbReference type="SUPFAM" id="SSF53383">
    <property type="entry name" value="PLP-dependent transferases"/>
    <property type="match status" value="1"/>
</dbReference>
<evidence type="ECO:0000256" key="3">
    <source>
        <dbReference type="ARBA" id="ARBA00022898"/>
    </source>
</evidence>
<comment type="similarity">
    <text evidence="2 4">Belongs to the SHMT family.</text>
</comment>
<feature type="binding site" evidence="4">
    <location>
        <position position="249"/>
    </location>
    <ligand>
        <name>(6S)-5,6,7,8-tetrahydrofolate</name>
        <dbReference type="ChEBI" id="CHEBI:57453"/>
    </ligand>
</feature>
<accession>A0ABW6N8I7</accession>
<comment type="pathway">
    <text evidence="4">Amino-acid biosynthesis; glycine biosynthesis; glycine from L-serine: step 1/1.</text>
</comment>
<dbReference type="EC" id="2.1.2.1" evidence="4"/>
<dbReference type="PANTHER" id="PTHR11680">
    <property type="entry name" value="SERINE HYDROXYMETHYLTRANSFERASE"/>
    <property type="match status" value="1"/>
</dbReference>
<dbReference type="GO" id="GO:0004372">
    <property type="term" value="F:glycine hydroxymethyltransferase activity"/>
    <property type="evidence" value="ECO:0007669"/>
    <property type="project" value="UniProtKB-EC"/>
</dbReference>
<evidence type="ECO:0000259" key="5">
    <source>
        <dbReference type="Pfam" id="PF00464"/>
    </source>
</evidence>
<keyword evidence="3 4" id="KW-0663">Pyridoxal phosphate</keyword>
<evidence type="ECO:0000313" key="7">
    <source>
        <dbReference type="Proteomes" id="UP001601422"/>
    </source>
</evidence>
<keyword evidence="7" id="KW-1185">Reference proteome</keyword>
<evidence type="ECO:0000256" key="4">
    <source>
        <dbReference type="HAMAP-Rule" id="MF_00051"/>
    </source>
</evidence>
<dbReference type="NCBIfam" id="NF000586">
    <property type="entry name" value="PRK00011.1"/>
    <property type="match status" value="1"/>
</dbReference>
<organism evidence="6 7">
    <name type="scientific">Streptomyces tibetensis</name>
    <dbReference type="NCBI Taxonomy" id="2382123"/>
    <lineage>
        <taxon>Bacteria</taxon>
        <taxon>Bacillati</taxon>
        <taxon>Actinomycetota</taxon>
        <taxon>Actinomycetes</taxon>
        <taxon>Kitasatosporales</taxon>
        <taxon>Streptomycetaceae</taxon>
        <taxon>Streptomyces</taxon>
    </lineage>
</organism>
<dbReference type="HAMAP" id="MF_00051">
    <property type="entry name" value="SHMT"/>
    <property type="match status" value="1"/>
</dbReference>
<proteinExistence type="inferred from homology"/>
<comment type="pathway">
    <text evidence="4">One-carbon metabolism; tetrahydrofolate interconversion.</text>
</comment>
<comment type="cofactor">
    <cofactor evidence="1 4">
        <name>pyridoxal 5'-phosphate</name>
        <dbReference type="ChEBI" id="CHEBI:597326"/>
    </cofactor>
</comment>
<dbReference type="Pfam" id="PF00464">
    <property type="entry name" value="SHMT"/>
    <property type="match status" value="1"/>
</dbReference>
<comment type="caution">
    <text evidence="6">The sequence shown here is derived from an EMBL/GenBank/DDBJ whole genome shotgun (WGS) entry which is preliminary data.</text>
</comment>
<dbReference type="EMBL" id="JBIAJP010000020">
    <property type="protein sequence ID" value="MFF0009499.1"/>
    <property type="molecule type" value="Genomic_DNA"/>
</dbReference>
<comment type="caution">
    <text evidence="4">Lacks conserved residue(s) required for the propagation of feature annotation.</text>
</comment>
<keyword evidence="4" id="KW-0963">Cytoplasm</keyword>
<dbReference type="PIRSF" id="PIRSF000412">
    <property type="entry name" value="SHMT"/>
    <property type="match status" value="1"/>
</dbReference>
<evidence type="ECO:0000313" key="6">
    <source>
        <dbReference type="EMBL" id="MFF0009499.1"/>
    </source>
</evidence>
<dbReference type="Gene3D" id="3.90.1150.10">
    <property type="entry name" value="Aspartate Aminotransferase, domain 1"/>
    <property type="match status" value="1"/>
</dbReference>
<feature type="domain" description="Serine hydroxymethyltransferase-like" evidence="5">
    <location>
        <begin position="13"/>
        <end position="381"/>
    </location>
</feature>
<dbReference type="CDD" id="cd00378">
    <property type="entry name" value="SHMT"/>
    <property type="match status" value="1"/>
</dbReference>
<comment type="subunit">
    <text evidence="4">Homodimer.</text>
</comment>
<gene>
    <name evidence="4 6" type="primary">glyA</name>
    <name evidence="6" type="ORF">ACFYQT_39590</name>
</gene>
<dbReference type="InterPro" id="IPR001085">
    <property type="entry name" value="Ser_HO-MeTrfase"/>
</dbReference>
<feature type="modified residue" description="N6-(pyridoxal phosphate)lysine" evidence="4">
    <location>
        <position position="234"/>
    </location>
</feature>
<feature type="binding site" evidence="4">
    <location>
        <position position="125"/>
    </location>
    <ligand>
        <name>(6S)-5,6,7,8-tetrahydrofolate</name>
        <dbReference type="ChEBI" id="CHEBI:57453"/>
    </ligand>
</feature>
<dbReference type="RefSeq" id="WP_389835375.1">
    <property type="nucleotide sequence ID" value="NZ_JBIAJP010000020.1"/>
</dbReference>